<dbReference type="Pfam" id="PF00892">
    <property type="entry name" value="EamA"/>
    <property type="match status" value="2"/>
</dbReference>
<accession>A0A3N1KZU2</accession>
<evidence type="ECO:0000259" key="2">
    <source>
        <dbReference type="Pfam" id="PF00892"/>
    </source>
</evidence>
<dbReference type="GO" id="GO:0016020">
    <property type="term" value="C:membrane"/>
    <property type="evidence" value="ECO:0007669"/>
    <property type="project" value="InterPro"/>
</dbReference>
<feature type="transmembrane region" description="Helical" evidence="1">
    <location>
        <begin position="245"/>
        <end position="264"/>
    </location>
</feature>
<feature type="transmembrane region" description="Helical" evidence="1">
    <location>
        <begin position="270"/>
        <end position="288"/>
    </location>
</feature>
<evidence type="ECO:0000256" key="1">
    <source>
        <dbReference type="SAM" id="Phobius"/>
    </source>
</evidence>
<feature type="transmembrane region" description="Helical" evidence="1">
    <location>
        <begin position="187"/>
        <end position="207"/>
    </location>
</feature>
<feature type="domain" description="EamA" evidence="2">
    <location>
        <begin position="158"/>
        <end position="282"/>
    </location>
</feature>
<organism evidence="3 4">
    <name type="scientific">Stella humosa</name>
    <dbReference type="NCBI Taxonomy" id="94"/>
    <lineage>
        <taxon>Bacteria</taxon>
        <taxon>Pseudomonadati</taxon>
        <taxon>Pseudomonadota</taxon>
        <taxon>Alphaproteobacteria</taxon>
        <taxon>Rhodospirillales</taxon>
        <taxon>Stellaceae</taxon>
        <taxon>Stella</taxon>
    </lineage>
</organism>
<keyword evidence="1" id="KW-0472">Membrane</keyword>
<sequence>MTMAQEKLGTDILRGILFMCLAATVLPVMNAFVKYLNAEYHPFAIIWARTTGHFIFALLLFAPAAGLASLFRTQRPGLQVCRSLLHLASMLCFFTGIAFVPLAEASAITFLAPFLVTALSGPMLGEKVGIRRWSAVVVGFGGALVVTRPGSGAVPPEAILLFGSASAYALYQILTKRVSALDRPETSVIYSGVAGTLIMSMVVPFFWIWPNDWVDAVLFLSLGILGGLGHYFVARAFMWGPASVISPFNYGQIAVATVLGYLMFGNLPDIWTWVGVAIIISSGLYIAYRETRRRAERTALRPEVK</sequence>
<evidence type="ECO:0000313" key="4">
    <source>
        <dbReference type="Proteomes" id="UP000278222"/>
    </source>
</evidence>
<feature type="transmembrane region" description="Helical" evidence="1">
    <location>
        <begin position="53"/>
        <end position="71"/>
    </location>
</feature>
<keyword evidence="1" id="KW-1133">Transmembrane helix</keyword>
<dbReference type="SUPFAM" id="SSF103481">
    <property type="entry name" value="Multidrug resistance efflux transporter EmrE"/>
    <property type="match status" value="2"/>
</dbReference>
<keyword evidence="1" id="KW-0812">Transmembrane</keyword>
<feature type="transmembrane region" description="Helical" evidence="1">
    <location>
        <begin position="158"/>
        <end position="175"/>
    </location>
</feature>
<dbReference type="InterPro" id="IPR000620">
    <property type="entry name" value="EamA_dom"/>
</dbReference>
<dbReference type="OrthoDB" id="9812899at2"/>
<dbReference type="EMBL" id="RJKX01000016">
    <property type="protein sequence ID" value="ROP83848.1"/>
    <property type="molecule type" value="Genomic_DNA"/>
</dbReference>
<reference evidence="3 4" key="1">
    <citation type="submission" date="2018-11" db="EMBL/GenBank/DDBJ databases">
        <title>Genomic Encyclopedia of Type Strains, Phase IV (KMG-IV): sequencing the most valuable type-strain genomes for metagenomic binning, comparative biology and taxonomic classification.</title>
        <authorList>
            <person name="Goeker M."/>
        </authorList>
    </citation>
    <scope>NUCLEOTIDE SEQUENCE [LARGE SCALE GENOMIC DNA]</scope>
    <source>
        <strain evidence="3 4">DSM 5900</strain>
    </source>
</reference>
<gene>
    <name evidence="3" type="ORF">EDC65_4497</name>
</gene>
<feature type="domain" description="EamA" evidence="2">
    <location>
        <begin position="14"/>
        <end position="147"/>
    </location>
</feature>
<feature type="transmembrane region" description="Helical" evidence="1">
    <location>
        <begin position="213"/>
        <end position="233"/>
    </location>
</feature>
<dbReference type="PANTHER" id="PTHR22911:SF103">
    <property type="entry name" value="BLR2811 PROTEIN"/>
    <property type="match status" value="1"/>
</dbReference>
<proteinExistence type="predicted"/>
<keyword evidence="4" id="KW-1185">Reference proteome</keyword>
<dbReference type="InterPro" id="IPR037185">
    <property type="entry name" value="EmrE-like"/>
</dbReference>
<dbReference type="RefSeq" id="WP_123693727.1">
    <property type="nucleotide sequence ID" value="NZ_AP019700.1"/>
</dbReference>
<comment type="caution">
    <text evidence="3">The sequence shown here is derived from an EMBL/GenBank/DDBJ whole genome shotgun (WGS) entry which is preliminary data.</text>
</comment>
<dbReference type="PANTHER" id="PTHR22911">
    <property type="entry name" value="ACYL-MALONYL CONDENSING ENZYME-RELATED"/>
    <property type="match status" value="1"/>
</dbReference>
<feature type="transmembrane region" description="Helical" evidence="1">
    <location>
        <begin position="12"/>
        <end position="33"/>
    </location>
</feature>
<feature type="transmembrane region" description="Helical" evidence="1">
    <location>
        <begin position="83"/>
        <end position="102"/>
    </location>
</feature>
<dbReference type="AlphaFoldDB" id="A0A3N1KZU2"/>
<dbReference type="Proteomes" id="UP000278222">
    <property type="component" value="Unassembled WGS sequence"/>
</dbReference>
<evidence type="ECO:0000313" key="3">
    <source>
        <dbReference type="EMBL" id="ROP83848.1"/>
    </source>
</evidence>
<name>A0A3N1KZU2_9PROT</name>
<protein>
    <submittedName>
        <fullName evidence="3">Drug/metabolite transporter (DMT)-like permease</fullName>
    </submittedName>
</protein>